<dbReference type="RefSeq" id="XP_014680314.1">
    <property type="nucleotide sequence ID" value="XM_014824828.1"/>
</dbReference>
<keyword evidence="3" id="KW-0575">Peroxidase</keyword>
<sequence>LGLDANQAQSLELVNITDTLLSDICLQTALVPPCIPGRYREPTGYCNNILNPRWGTSHVALRRMVANAYENGLDIMRFTSIDDSLLPSPRLISTSLHPSTSDLHSKISLMVMQWGQFIDHDIGLTPFTTGAENEPLDCCMTGSGIHPACRPIRVPIDDQFYKQHNEFCINFARSIAAPRPGCGFGARQQLNQQTAFIDGSMIYGNIDSLAESLRTGQR</sequence>
<gene>
    <name evidence="6" type="primary">LOC106820305</name>
</gene>
<keyword evidence="2" id="KW-0964">Secreted</keyword>
<dbReference type="GeneID" id="106820305"/>
<evidence type="ECO:0000313" key="5">
    <source>
        <dbReference type="Proteomes" id="UP000695022"/>
    </source>
</evidence>
<accession>A0ABM1F793</accession>
<evidence type="ECO:0000256" key="1">
    <source>
        <dbReference type="ARBA" id="ARBA00004613"/>
    </source>
</evidence>
<feature type="non-terminal residue" evidence="6">
    <location>
        <position position="1"/>
    </location>
</feature>
<dbReference type="InterPro" id="IPR019791">
    <property type="entry name" value="Haem_peroxidase_animal"/>
</dbReference>
<name>A0ABM1F793_PRICU</name>
<dbReference type="SUPFAM" id="SSF48113">
    <property type="entry name" value="Heme-dependent peroxidases"/>
    <property type="match status" value="1"/>
</dbReference>
<evidence type="ECO:0000256" key="2">
    <source>
        <dbReference type="ARBA" id="ARBA00022525"/>
    </source>
</evidence>
<keyword evidence="3" id="KW-0560">Oxidoreductase</keyword>
<feature type="non-terminal residue" evidence="6">
    <location>
        <position position="218"/>
    </location>
</feature>
<protein>
    <submittedName>
        <fullName evidence="6">Chorion peroxidase-like</fullName>
    </submittedName>
</protein>
<dbReference type="Gene3D" id="1.10.640.10">
    <property type="entry name" value="Haem peroxidase domain superfamily, animal type"/>
    <property type="match status" value="1"/>
</dbReference>
<dbReference type="PANTHER" id="PTHR11475">
    <property type="entry name" value="OXIDASE/PEROXIDASE"/>
    <property type="match status" value="1"/>
</dbReference>
<dbReference type="PANTHER" id="PTHR11475:SF4">
    <property type="entry name" value="CHORION PEROXIDASE"/>
    <property type="match status" value="1"/>
</dbReference>
<keyword evidence="4" id="KW-0325">Glycoprotein</keyword>
<keyword evidence="5" id="KW-1185">Reference proteome</keyword>
<evidence type="ECO:0000256" key="4">
    <source>
        <dbReference type="ARBA" id="ARBA00023180"/>
    </source>
</evidence>
<dbReference type="InterPro" id="IPR010255">
    <property type="entry name" value="Haem_peroxidase_sf"/>
</dbReference>
<comment type="subcellular location">
    <subcellularLocation>
        <location evidence="1">Secreted</location>
    </subcellularLocation>
</comment>
<proteinExistence type="predicted"/>
<evidence type="ECO:0000313" key="6">
    <source>
        <dbReference type="RefSeq" id="XP_014680314.1"/>
    </source>
</evidence>
<dbReference type="InterPro" id="IPR037120">
    <property type="entry name" value="Haem_peroxidase_sf_animal"/>
</dbReference>
<dbReference type="PROSITE" id="PS50292">
    <property type="entry name" value="PEROXIDASE_3"/>
    <property type="match status" value="1"/>
</dbReference>
<reference evidence="6" key="1">
    <citation type="submission" date="2025-08" db="UniProtKB">
        <authorList>
            <consortium name="RefSeq"/>
        </authorList>
    </citation>
    <scope>IDENTIFICATION</scope>
</reference>
<evidence type="ECO:0000256" key="3">
    <source>
        <dbReference type="ARBA" id="ARBA00022559"/>
    </source>
</evidence>
<organism evidence="5 6">
    <name type="scientific">Priapulus caudatus</name>
    <name type="common">Priapulid worm</name>
    <dbReference type="NCBI Taxonomy" id="37621"/>
    <lineage>
        <taxon>Eukaryota</taxon>
        <taxon>Metazoa</taxon>
        <taxon>Ecdysozoa</taxon>
        <taxon>Scalidophora</taxon>
        <taxon>Priapulida</taxon>
        <taxon>Priapulimorpha</taxon>
        <taxon>Priapulimorphida</taxon>
        <taxon>Priapulidae</taxon>
        <taxon>Priapulus</taxon>
    </lineage>
</organism>
<dbReference type="Pfam" id="PF03098">
    <property type="entry name" value="An_peroxidase"/>
    <property type="match status" value="1"/>
</dbReference>
<dbReference type="Proteomes" id="UP000695022">
    <property type="component" value="Unplaced"/>
</dbReference>